<accession>A0ABY0H7N4</accession>
<reference evidence="2 3" key="1">
    <citation type="submission" date="2018-06" db="EMBL/GenBank/DDBJ databases">
        <title>Complete Genomes of Monosporascus.</title>
        <authorList>
            <person name="Robinson A.J."/>
            <person name="Natvig D.O."/>
        </authorList>
    </citation>
    <scope>NUCLEOTIDE SEQUENCE [LARGE SCALE GENOMIC DNA]</scope>
    <source>
        <strain evidence="2 3">CBS 609.92</strain>
    </source>
</reference>
<evidence type="ECO:0008006" key="4">
    <source>
        <dbReference type="Google" id="ProtNLM"/>
    </source>
</evidence>
<name>A0ABY0H7N4_9PEZI</name>
<dbReference type="EMBL" id="QJNS01000180">
    <property type="protein sequence ID" value="RYO83790.1"/>
    <property type="molecule type" value="Genomic_DNA"/>
</dbReference>
<organism evidence="2 3">
    <name type="scientific">Monosporascus cannonballus</name>
    <dbReference type="NCBI Taxonomy" id="155416"/>
    <lineage>
        <taxon>Eukaryota</taxon>
        <taxon>Fungi</taxon>
        <taxon>Dikarya</taxon>
        <taxon>Ascomycota</taxon>
        <taxon>Pezizomycotina</taxon>
        <taxon>Sordariomycetes</taxon>
        <taxon>Xylariomycetidae</taxon>
        <taxon>Xylariales</taxon>
        <taxon>Xylariales incertae sedis</taxon>
        <taxon>Monosporascus</taxon>
    </lineage>
</organism>
<proteinExistence type="predicted"/>
<gene>
    <name evidence="2" type="ORF">DL762_005967</name>
</gene>
<evidence type="ECO:0000256" key="1">
    <source>
        <dbReference type="SAM" id="MobiDB-lite"/>
    </source>
</evidence>
<evidence type="ECO:0000313" key="3">
    <source>
        <dbReference type="Proteomes" id="UP000294003"/>
    </source>
</evidence>
<feature type="region of interest" description="Disordered" evidence="1">
    <location>
        <begin position="1"/>
        <end position="35"/>
    </location>
</feature>
<sequence length="239" mass="24879">MGSTTGNSPTTRPSSSTGSDSTSDPAFDPIPDVHQTMGDYSGSREVNLWGPLVINGLVRVASDIIVGGIVHARRSWALTGSLDITSGSQLTTESGISTGSLCVHGPFKSEALVTVALYAVLYNHVAAPEIRVGGDLYLSFDASVVGGDQAIGEVSVMGQLIVCEGAKFPLGKVVVIGDVILEDMAFLVVSELIVIGNVLLSSTSQLVAEKEHILGRKTVGGEGVYREAPRTVTNIVLAR</sequence>
<evidence type="ECO:0000313" key="2">
    <source>
        <dbReference type="EMBL" id="RYO83790.1"/>
    </source>
</evidence>
<protein>
    <recommendedName>
        <fullName evidence="4">Mannose-1-phosphate guanylyltransferase</fullName>
    </recommendedName>
</protein>
<keyword evidence="3" id="KW-1185">Reference proteome</keyword>
<comment type="caution">
    <text evidence="2">The sequence shown here is derived from an EMBL/GenBank/DDBJ whole genome shotgun (WGS) entry which is preliminary data.</text>
</comment>
<feature type="compositionally biased region" description="Low complexity" evidence="1">
    <location>
        <begin position="1"/>
        <end position="25"/>
    </location>
</feature>
<dbReference type="Proteomes" id="UP000294003">
    <property type="component" value="Unassembled WGS sequence"/>
</dbReference>